<sequence length="900" mass="100460">MGSHCRQNIEVFQLRLRETLNEGGDDDSVGTIGLNAFSTSEDATATAREPKSSRLQTPISQKTIPTVNPRLLITLLETKQNDRVQQNHANDSAMEFVETSQVNEEDIDGREPHEKRRPCLLASKSGDDGSTRTMRCSLDAAEAPLIITTADTSSATNTQVPLDEPFQSIELSDEPVSTNVTLQSKPTVDRSKRASSELMESVCESRQVVLVTRPSQRDIEMWTERATSTMVKSTGSSARPLPSQAQRLCQSRRWVLEYKPVVRHSGWLMKRGHGLRNFKRRLFCIVDNELIYHDAHDATEVRGRLDLTRKSTVQCMLHSGFKFAQGSYTMVLYALDNHDRDVWIRKLQEHNVHVLPQGAKTAKLKKQHSDNADKGELILVSGWLRKRGRMVKSTKRRWFELSNTTLSYFAHPQSGSRKGSIDVSQARVSPVDTLKTGERHSFQICTPTRILSLHADSQEERSLWLAALASVGASHGPTNAISATALDVHEFAIPLRASDIGRLCKCGALSQGGEAIDGVCRRCMSSFISNTDDEMVDVAREVQLLLASPYSPEGSTSAAFLKEHANHPVANTTVRKFMNGLSNYLLHTRLKELQLLAGIAQPPSGSTSETEDEEVKDIMKRTTSSTRNHDNELISEMTDQIQTIVHEQVEERILFPLYRAILTNVRAQTREDAKVLKGKIEILRSKSQAFFGIGPGSESSSRWFSACVKLREVDKVSLPYMKRDQMLTACKEIYAIFHTEHPTEAPMSADAFIPAFIYVLIHSHLRDPVALKELITYFDSGGLHGEIAYFVTCLEIALEYIRSLLTACTVVLSSKRRLGIEFAKHPESDVVIVRRLVSGEQAQQSGAITVGDVLVAVNGLPVYDMELADVAKLWRGVDGEAEFCFLPMNEYQRKYGCCAR</sequence>
<dbReference type="Pfam" id="PF02204">
    <property type="entry name" value="VPS9"/>
    <property type="match status" value="1"/>
</dbReference>
<dbReference type="Proteomes" id="UP000294530">
    <property type="component" value="Unassembled WGS sequence"/>
</dbReference>
<organism evidence="4 5">
    <name type="scientific">Bremia lactucae</name>
    <name type="common">Lettuce downy mildew</name>
    <dbReference type="NCBI Taxonomy" id="4779"/>
    <lineage>
        <taxon>Eukaryota</taxon>
        <taxon>Sar</taxon>
        <taxon>Stramenopiles</taxon>
        <taxon>Oomycota</taxon>
        <taxon>Peronosporomycetes</taxon>
        <taxon>Peronosporales</taxon>
        <taxon>Peronosporaceae</taxon>
        <taxon>Bremia</taxon>
    </lineage>
</organism>
<feature type="domain" description="PH" evidence="1">
    <location>
        <begin position="261"/>
        <end position="352"/>
    </location>
</feature>
<dbReference type="PANTHER" id="PTHR14336:SF15">
    <property type="entry name" value="DUAL ADAPTER FOR PHOSPHOTYROSINE AND 3-PHOSPHOTYROSINE AND 3-PHOSPHOINOSITIDE"/>
    <property type="match status" value="1"/>
</dbReference>
<dbReference type="SUPFAM" id="SSF50156">
    <property type="entry name" value="PDZ domain-like"/>
    <property type="match status" value="1"/>
</dbReference>
<gene>
    <name evidence="4" type="ORF">CCR75_004723</name>
</gene>
<dbReference type="AlphaFoldDB" id="A0A976IJS0"/>
<evidence type="ECO:0000313" key="4">
    <source>
        <dbReference type="EMBL" id="TDH73094.1"/>
    </source>
</evidence>
<dbReference type="InterPro" id="IPR036034">
    <property type="entry name" value="PDZ_sf"/>
</dbReference>
<accession>A0A976IJS0</accession>
<dbReference type="Pfam" id="PF00595">
    <property type="entry name" value="PDZ"/>
    <property type="match status" value="1"/>
</dbReference>
<dbReference type="InterPro" id="IPR003123">
    <property type="entry name" value="VPS9"/>
</dbReference>
<dbReference type="GeneID" id="94348480"/>
<protein>
    <submittedName>
        <fullName evidence="4">Uncharacterized protein</fullName>
    </submittedName>
</protein>
<name>A0A976IJS0_BRELC</name>
<feature type="domain" description="PDZ" evidence="2">
    <location>
        <begin position="807"/>
        <end position="889"/>
    </location>
</feature>
<dbReference type="EMBL" id="SHOA02000001">
    <property type="protein sequence ID" value="TDH73094.1"/>
    <property type="molecule type" value="Genomic_DNA"/>
</dbReference>
<dbReference type="InterPro" id="IPR001849">
    <property type="entry name" value="PH_domain"/>
</dbReference>
<feature type="domain" description="PH" evidence="1">
    <location>
        <begin position="377"/>
        <end position="473"/>
    </location>
</feature>
<dbReference type="SMART" id="SM00167">
    <property type="entry name" value="VPS9"/>
    <property type="match status" value="1"/>
</dbReference>
<feature type="domain" description="VPS9" evidence="3">
    <location>
        <begin position="670"/>
        <end position="810"/>
    </location>
</feature>
<dbReference type="SMART" id="SM00233">
    <property type="entry name" value="PH"/>
    <property type="match status" value="2"/>
</dbReference>
<dbReference type="Pfam" id="PF00169">
    <property type="entry name" value="PH"/>
    <property type="match status" value="2"/>
</dbReference>
<dbReference type="PROSITE" id="PS50003">
    <property type="entry name" value="PH_DOMAIN"/>
    <property type="match status" value="2"/>
</dbReference>
<dbReference type="CDD" id="cd00821">
    <property type="entry name" value="PH"/>
    <property type="match status" value="1"/>
</dbReference>
<dbReference type="Gene3D" id="2.30.42.10">
    <property type="match status" value="1"/>
</dbReference>
<dbReference type="PROSITE" id="PS50106">
    <property type="entry name" value="PDZ"/>
    <property type="match status" value="1"/>
</dbReference>
<dbReference type="SUPFAM" id="SSF109993">
    <property type="entry name" value="VPS9 domain"/>
    <property type="match status" value="1"/>
</dbReference>
<dbReference type="KEGG" id="blac:94348480"/>
<evidence type="ECO:0000259" key="2">
    <source>
        <dbReference type="PROSITE" id="PS50106"/>
    </source>
</evidence>
<dbReference type="SUPFAM" id="SSF50729">
    <property type="entry name" value="PH domain-like"/>
    <property type="match status" value="2"/>
</dbReference>
<dbReference type="PANTHER" id="PTHR14336">
    <property type="entry name" value="TANDEM PH DOMAIN CONTAINING PROTEIN"/>
    <property type="match status" value="1"/>
</dbReference>
<dbReference type="Gene3D" id="2.30.29.30">
    <property type="entry name" value="Pleckstrin-homology domain (PH domain)/Phosphotyrosine-binding domain (PTB)"/>
    <property type="match status" value="2"/>
</dbReference>
<dbReference type="PROSITE" id="PS51205">
    <property type="entry name" value="VPS9"/>
    <property type="match status" value="1"/>
</dbReference>
<dbReference type="OrthoDB" id="10261837at2759"/>
<dbReference type="Gene3D" id="1.20.1050.80">
    <property type="entry name" value="VPS9 domain"/>
    <property type="match status" value="1"/>
</dbReference>
<evidence type="ECO:0000259" key="1">
    <source>
        <dbReference type="PROSITE" id="PS50003"/>
    </source>
</evidence>
<reference evidence="4 5" key="1">
    <citation type="journal article" date="2021" name="Genome Biol.">
        <title>AFLAP: assembly-free linkage analysis pipeline using k-mers from genome sequencing data.</title>
        <authorList>
            <person name="Fletcher K."/>
            <person name="Zhang L."/>
            <person name="Gil J."/>
            <person name="Han R."/>
            <person name="Cavanaugh K."/>
            <person name="Michelmore R."/>
        </authorList>
    </citation>
    <scope>NUCLEOTIDE SEQUENCE [LARGE SCALE GENOMIC DNA]</scope>
    <source>
        <strain evidence="4 5">SF5</strain>
    </source>
</reference>
<comment type="caution">
    <text evidence="4">The sequence shown here is derived from an EMBL/GenBank/DDBJ whole genome shotgun (WGS) entry which is preliminary data.</text>
</comment>
<dbReference type="RefSeq" id="XP_067822593.1">
    <property type="nucleotide sequence ID" value="XM_067962809.1"/>
</dbReference>
<evidence type="ECO:0000313" key="5">
    <source>
        <dbReference type="Proteomes" id="UP000294530"/>
    </source>
</evidence>
<dbReference type="FunFam" id="2.30.29.30:FF:000286">
    <property type="entry name" value="PH-protein kinase domain containing protein"/>
    <property type="match status" value="1"/>
</dbReference>
<dbReference type="SMART" id="SM00228">
    <property type="entry name" value="PDZ"/>
    <property type="match status" value="1"/>
</dbReference>
<evidence type="ECO:0000259" key="3">
    <source>
        <dbReference type="PROSITE" id="PS51205"/>
    </source>
</evidence>
<dbReference type="InterPro" id="IPR051707">
    <property type="entry name" value="PI-Interact_SigTrans_Reg"/>
</dbReference>
<proteinExistence type="predicted"/>
<dbReference type="InterPro" id="IPR011993">
    <property type="entry name" value="PH-like_dom_sf"/>
</dbReference>
<dbReference type="InterPro" id="IPR001478">
    <property type="entry name" value="PDZ"/>
</dbReference>
<dbReference type="InterPro" id="IPR037191">
    <property type="entry name" value="VPS9_dom_sf"/>
</dbReference>
<keyword evidence="5" id="KW-1185">Reference proteome</keyword>